<dbReference type="EMBL" id="ASHM01036348">
    <property type="protein sequence ID" value="PNX79642.1"/>
    <property type="molecule type" value="Genomic_DNA"/>
</dbReference>
<protein>
    <recommendedName>
        <fullName evidence="1">DUF1985 domain-containing protein</fullName>
    </recommendedName>
</protein>
<feature type="domain" description="DUF1985" evidence="1">
    <location>
        <begin position="83"/>
        <end position="212"/>
    </location>
</feature>
<gene>
    <name evidence="2" type="ORF">L195_g035628</name>
</gene>
<dbReference type="AlphaFoldDB" id="A0A2K3LM89"/>
<sequence length="444" mass="49100">MATESSSSSMAIKDQQPKWRNQDIKISSVLKKITNLQLTSEKQLLMENSIFSKLVQVKNKRESSSALISVLSSLYDAESRKFVFNNEASLSFCIREVAEVLGIENTGTDHIFSTENSAYNNFLDELKVFFNWEEDKEFKASDLKNLLREMPIIDDQSKLYFRQLLSFYLVDQVLVCSGNSKKLNPKSWGAVQDLHAFEKINWAKIVFEHICDSLKHLKGQMCHSGQHVFKGFAPVVEAIVYERIPSIQPPTLKAFLDPPIQKYSHRRWDVQDVKSTLVSLTANQIKPCPWYCEGAAEGDASLSMHSLALNDTFVDDGAAIEDGVLVDDDASVKLDADAAAKDGAASIKAKKKNAQKKAAEGDASLSISSLAVNDTFVDDGASIEDGVLVDDDASVNLDADAAAKDGAASIKAKKKKPDDVSKQTIFTCKLQNKLFISHPYQSLV</sequence>
<organism evidence="2 3">
    <name type="scientific">Trifolium pratense</name>
    <name type="common">Red clover</name>
    <dbReference type="NCBI Taxonomy" id="57577"/>
    <lineage>
        <taxon>Eukaryota</taxon>
        <taxon>Viridiplantae</taxon>
        <taxon>Streptophyta</taxon>
        <taxon>Embryophyta</taxon>
        <taxon>Tracheophyta</taxon>
        <taxon>Spermatophyta</taxon>
        <taxon>Magnoliopsida</taxon>
        <taxon>eudicotyledons</taxon>
        <taxon>Gunneridae</taxon>
        <taxon>Pentapetalae</taxon>
        <taxon>rosids</taxon>
        <taxon>fabids</taxon>
        <taxon>Fabales</taxon>
        <taxon>Fabaceae</taxon>
        <taxon>Papilionoideae</taxon>
        <taxon>50 kb inversion clade</taxon>
        <taxon>NPAAA clade</taxon>
        <taxon>Hologalegina</taxon>
        <taxon>IRL clade</taxon>
        <taxon>Trifolieae</taxon>
        <taxon>Trifolium</taxon>
    </lineage>
</organism>
<evidence type="ECO:0000313" key="3">
    <source>
        <dbReference type="Proteomes" id="UP000236291"/>
    </source>
</evidence>
<reference evidence="2 3" key="2">
    <citation type="journal article" date="2017" name="Front. Plant Sci.">
        <title>Gene Classification and Mining of Molecular Markers Useful in Red Clover (Trifolium pratense) Breeding.</title>
        <authorList>
            <person name="Istvanek J."/>
            <person name="Dluhosova J."/>
            <person name="Dluhos P."/>
            <person name="Patkova L."/>
            <person name="Nedelnik J."/>
            <person name="Repkova J."/>
        </authorList>
    </citation>
    <scope>NUCLEOTIDE SEQUENCE [LARGE SCALE GENOMIC DNA]</scope>
    <source>
        <strain evidence="3">cv. Tatra</strain>
        <tissue evidence="2">Young leaves</tissue>
    </source>
</reference>
<evidence type="ECO:0000259" key="1">
    <source>
        <dbReference type="Pfam" id="PF09331"/>
    </source>
</evidence>
<accession>A0A2K3LM89</accession>
<comment type="caution">
    <text evidence="2">The sequence shown here is derived from an EMBL/GenBank/DDBJ whole genome shotgun (WGS) entry which is preliminary data.</text>
</comment>
<name>A0A2K3LM89_TRIPR</name>
<evidence type="ECO:0000313" key="2">
    <source>
        <dbReference type="EMBL" id="PNX79642.1"/>
    </source>
</evidence>
<dbReference type="Pfam" id="PF09331">
    <property type="entry name" value="DUF1985"/>
    <property type="match status" value="1"/>
</dbReference>
<dbReference type="InterPro" id="IPR015410">
    <property type="entry name" value="DUF1985"/>
</dbReference>
<dbReference type="Proteomes" id="UP000236291">
    <property type="component" value="Unassembled WGS sequence"/>
</dbReference>
<proteinExistence type="predicted"/>
<reference evidence="2 3" key="1">
    <citation type="journal article" date="2014" name="Am. J. Bot.">
        <title>Genome assembly and annotation for red clover (Trifolium pratense; Fabaceae).</title>
        <authorList>
            <person name="Istvanek J."/>
            <person name="Jaros M."/>
            <person name="Krenek A."/>
            <person name="Repkova J."/>
        </authorList>
    </citation>
    <scope>NUCLEOTIDE SEQUENCE [LARGE SCALE GENOMIC DNA]</scope>
    <source>
        <strain evidence="3">cv. Tatra</strain>
        <tissue evidence="2">Young leaves</tissue>
    </source>
</reference>